<dbReference type="OrthoDB" id="5526340at2"/>
<keyword evidence="4" id="KW-0804">Transcription</keyword>
<dbReference type="SUPFAM" id="SSF53850">
    <property type="entry name" value="Periplasmic binding protein-like II"/>
    <property type="match status" value="1"/>
</dbReference>
<evidence type="ECO:0000313" key="7">
    <source>
        <dbReference type="Proteomes" id="UP000287563"/>
    </source>
</evidence>
<comment type="similarity">
    <text evidence="1">Belongs to the LysR transcriptional regulatory family.</text>
</comment>
<keyword evidence="3 6" id="KW-0238">DNA-binding</keyword>
<dbReference type="NCBIfam" id="NF007491">
    <property type="entry name" value="PRK10086.1"/>
    <property type="match status" value="1"/>
</dbReference>
<reference evidence="6 7" key="1">
    <citation type="submission" date="2018-11" db="EMBL/GenBank/DDBJ databases">
        <title>Photobacterium sp. BEI247 sp. nov., a marine bacterium isolated from Yongle Blue Hole in the South China Sea.</title>
        <authorList>
            <person name="Wang X."/>
        </authorList>
    </citation>
    <scope>NUCLEOTIDE SEQUENCE [LARGE SCALE GENOMIC DNA]</scope>
    <source>
        <strain evidence="7">BEI247</strain>
    </source>
</reference>
<dbReference type="Gene3D" id="3.40.190.10">
    <property type="entry name" value="Periplasmic binding protein-like II"/>
    <property type="match status" value="2"/>
</dbReference>
<dbReference type="FunFam" id="1.10.10.10:FF:000038">
    <property type="entry name" value="Glycine cleavage system transcriptional activator"/>
    <property type="match status" value="1"/>
</dbReference>
<dbReference type="Gene3D" id="1.10.10.10">
    <property type="entry name" value="Winged helix-like DNA-binding domain superfamily/Winged helix DNA-binding domain"/>
    <property type="match status" value="1"/>
</dbReference>
<evidence type="ECO:0000256" key="4">
    <source>
        <dbReference type="ARBA" id="ARBA00023163"/>
    </source>
</evidence>
<dbReference type="InterPro" id="IPR036388">
    <property type="entry name" value="WH-like_DNA-bd_sf"/>
</dbReference>
<dbReference type="Proteomes" id="UP000287563">
    <property type="component" value="Unassembled WGS sequence"/>
</dbReference>
<dbReference type="CDD" id="cd08432">
    <property type="entry name" value="PBP2_GcdR_TrpI_HvrB_AmpR_like"/>
    <property type="match status" value="1"/>
</dbReference>
<dbReference type="SUPFAM" id="SSF46785">
    <property type="entry name" value="Winged helix' DNA-binding domain"/>
    <property type="match status" value="1"/>
</dbReference>
<dbReference type="GO" id="GO:0003700">
    <property type="term" value="F:DNA-binding transcription factor activity"/>
    <property type="evidence" value="ECO:0007669"/>
    <property type="project" value="InterPro"/>
</dbReference>
<evidence type="ECO:0000313" key="6">
    <source>
        <dbReference type="EMBL" id="RWX55919.1"/>
    </source>
</evidence>
<dbReference type="InterPro" id="IPR000847">
    <property type="entry name" value="LysR_HTH_N"/>
</dbReference>
<feature type="domain" description="HTH lysR-type" evidence="5">
    <location>
        <begin position="17"/>
        <end position="74"/>
    </location>
</feature>
<dbReference type="Pfam" id="PF03466">
    <property type="entry name" value="LysR_substrate"/>
    <property type="match status" value="1"/>
</dbReference>
<evidence type="ECO:0000256" key="3">
    <source>
        <dbReference type="ARBA" id="ARBA00023125"/>
    </source>
</evidence>
<sequence length="312" mass="35471">MYAKNLPLTGNMLLNGYQLSKLHTFEVAARHLSFSMAAEELSLSPSAISHRINGLEDELGFKLFERFHRKIRLTSEGERIYIALQSSLALINQEVAEIRNNEISGSLTVYSRPSIAQCWLVPKLADFHQRYPSINLDILTGNEYINFNNYNIDLAIYYDNQPPEGLSCEQLMSETIVPVCSREYALQHDLFDNPLGLAACTLLHDKQAWDYKSGMDEWHFWSESFGLNSLVSCRGIGFDRSDLSIVAAMNHAGVAMGRHTLVNKRIQSGELVKPFPELEVSCQHNYYAVTPNSTHHPRVKVFVDWMKEKLAE</sequence>
<keyword evidence="7" id="KW-1185">Reference proteome</keyword>
<dbReference type="AlphaFoldDB" id="A0A444JSB6"/>
<dbReference type="PROSITE" id="PS50931">
    <property type="entry name" value="HTH_LYSR"/>
    <property type="match status" value="1"/>
</dbReference>
<dbReference type="Pfam" id="PF00126">
    <property type="entry name" value="HTH_1"/>
    <property type="match status" value="1"/>
</dbReference>
<dbReference type="InterPro" id="IPR005119">
    <property type="entry name" value="LysR_subst-bd"/>
</dbReference>
<evidence type="ECO:0000259" key="5">
    <source>
        <dbReference type="PROSITE" id="PS50931"/>
    </source>
</evidence>
<dbReference type="InterPro" id="IPR011781">
    <property type="entry name" value="DsdC"/>
</dbReference>
<dbReference type="RefSeq" id="WP_128783936.1">
    <property type="nucleotide sequence ID" value="NZ_JAKJSG010000028.1"/>
</dbReference>
<organism evidence="6 7">
    <name type="scientific">Photobacterium chitinilyticum</name>
    <dbReference type="NCBI Taxonomy" id="2485123"/>
    <lineage>
        <taxon>Bacteria</taxon>
        <taxon>Pseudomonadati</taxon>
        <taxon>Pseudomonadota</taxon>
        <taxon>Gammaproteobacteria</taxon>
        <taxon>Vibrionales</taxon>
        <taxon>Vibrionaceae</taxon>
        <taxon>Photobacterium</taxon>
    </lineage>
</organism>
<evidence type="ECO:0000256" key="1">
    <source>
        <dbReference type="ARBA" id="ARBA00009437"/>
    </source>
</evidence>
<accession>A0A444JSB6</accession>
<evidence type="ECO:0000256" key="2">
    <source>
        <dbReference type="ARBA" id="ARBA00023015"/>
    </source>
</evidence>
<comment type="caution">
    <text evidence="6">The sequence shown here is derived from an EMBL/GenBank/DDBJ whole genome shotgun (WGS) entry which is preliminary data.</text>
</comment>
<dbReference type="PANTHER" id="PTHR30537">
    <property type="entry name" value="HTH-TYPE TRANSCRIPTIONAL REGULATOR"/>
    <property type="match status" value="1"/>
</dbReference>
<proteinExistence type="inferred from homology"/>
<dbReference type="PRINTS" id="PR00039">
    <property type="entry name" value="HTHLYSR"/>
</dbReference>
<keyword evidence="2" id="KW-0805">Transcription regulation</keyword>
<dbReference type="PANTHER" id="PTHR30537:SF32">
    <property type="entry name" value="HTH-TYPE TRANSCRIPTIONAL REGULATOR DSDC"/>
    <property type="match status" value="1"/>
</dbReference>
<dbReference type="InterPro" id="IPR058163">
    <property type="entry name" value="LysR-type_TF_proteobact-type"/>
</dbReference>
<dbReference type="EMBL" id="RJLM01000003">
    <property type="protein sequence ID" value="RWX55919.1"/>
    <property type="molecule type" value="Genomic_DNA"/>
</dbReference>
<dbReference type="GO" id="GO:0006351">
    <property type="term" value="P:DNA-templated transcription"/>
    <property type="evidence" value="ECO:0007669"/>
    <property type="project" value="TreeGrafter"/>
</dbReference>
<gene>
    <name evidence="6" type="primary">dsdC</name>
    <name evidence="6" type="ORF">EDI28_10920</name>
</gene>
<name>A0A444JSB6_9GAMM</name>
<dbReference type="GO" id="GO:0043565">
    <property type="term" value="F:sequence-specific DNA binding"/>
    <property type="evidence" value="ECO:0007669"/>
    <property type="project" value="TreeGrafter"/>
</dbReference>
<dbReference type="NCBIfam" id="TIGR02036">
    <property type="entry name" value="dsdC"/>
    <property type="match status" value="1"/>
</dbReference>
<protein>
    <submittedName>
        <fullName evidence="6">DNA-binding transcriptional regulator DsdC</fullName>
    </submittedName>
</protein>
<dbReference type="InterPro" id="IPR036390">
    <property type="entry name" value="WH_DNA-bd_sf"/>
</dbReference>